<dbReference type="PANTHER" id="PTHR10954">
    <property type="entry name" value="RIBONUCLEASE H2 SUBUNIT A"/>
    <property type="match status" value="1"/>
</dbReference>
<keyword evidence="6" id="KW-0963">Cytoplasm</keyword>
<proteinExistence type="inferred from homology"/>
<evidence type="ECO:0000313" key="16">
    <source>
        <dbReference type="Proteomes" id="UP000703590"/>
    </source>
</evidence>
<dbReference type="CDD" id="cd07182">
    <property type="entry name" value="RNase_HII_bacteria_HII_like"/>
    <property type="match status" value="1"/>
</dbReference>
<keyword evidence="16" id="KW-1185">Reference proteome</keyword>
<keyword evidence="9 12" id="KW-0255">Endonuclease</keyword>
<evidence type="ECO:0000256" key="2">
    <source>
        <dbReference type="ARBA" id="ARBA00001946"/>
    </source>
</evidence>
<dbReference type="NCBIfam" id="NF000595">
    <property type="entry name" value="PRK00015.1-3"/>
    <property type="match status" value="1"/>
</dbReference>
<comment type="subcellular location">
    <subcellularLocation>
        <location evidence="4">Cytoplasm</location>
    </subcellularLocation>
</comment>
<dbReference type="InterPro" id="IPR024567">
    <property type="entry name" value="RNase_HII/HIII_dom"/>
</dbReference>
<accession>A0ABS2WPX7</accession>
<reference evidence="15 16" key="1">
    <citation type="submission" date="2021-02" db="EMBL/GenBank/DDBJ databases">
        <title>Sulfurospirillum tamanensis sp. nov.</title>
        <authorList>
            <person name="Frolova A."/>
            <person name="Merkel A."/>
            <person name="Slobodkin A."/>
        </authorList>
    </citation>
    <scope>NUCLEOTIDE SEQUENCE [LARGE SCALE GENOMIC DNA]</scope>
    <source>
        <strain evidence="15 16">T05b</strain>
    </source>
</reference>
<comment type="catalytic activity">
    <reaction evidence="1 12 13">
        <text>Endonucleolytic cleavage to 5'-phosphomonoester.</text>
        <dbReference type="EC" id="3.1.26.4"/>
    </reaction>
</comment>
<dbReference type="InterPro" id="IPR012337">
    <property type="entry name" value="RNaseH-like_sf"/>
</dbReference>
<evidence type="ECO:0000256" key="11">
    <source>
        <dbReference type="ARBA" id="ARBA00023211"/>
    </source>
</evidence>
<evidence type="ECO:0000259" key="14">
    <source>
        <dbReference type="PROSITE" id="PS51975"/>
    </source>
</evidence>
<keyword evidence="8 12" id="KW-0479">Metal-binding</keyword>
<keyword evidence="11" id="KW-0464">Manganese</keyword>
<evidence type="ECO:0000256" key="12">
    <source>
        <dbReference type="PROSITE-ProRule" id="PRU01319"/>
    </source>
</evidence>
<name>A0ABS2WPX7_9BACT</name>
<keyword evidence="10 12" id="KW-0378">Hydrolase</keyword>
<evidence type="ECO:0000256" key="1">
    <source>
        <dbReference type="ARBA" id="ARBA00000077"/>
    </source>
</evidence>
<dbReference type="InterPro" id="IPR001352">
    <property type="entry name" value="RNase_HII/HIII"/>
</dbReference>
<evidence type="ECO:0000256" key="9">
    <source>
        <dbReference type="ARBA" id="ARBA00022759"/>
    </source>
</evidence>
<dbReference type="PROSITE" id="PS51975">
    <property type="entry name" value="RNASE_H_2"/>
    <property type="match status" value="1"/>
</dbReference>
<comment type="function">
    <text evidence="3 13">Endonuclease that specifically degrades the RNA of RNA-DNA hybrids.</text>
</comment>
<dbReference type="SUPFAM" id="SSF53098">
    <property type="entry name" value="Ribonuclease H-like"/>
    <property type="match status" value="1"/>
</dbReference>
<evidence type="ECO:0000256" key="7">
    <source>
        <dbReference type="ARBA" id="ARBA00022722"/>
    </source>
</evidence>
<dbReference type="RefSeq" id="WP_205457713.1">
    <property type="nucleotide sequence ID" value="NZ_JAFHKK010000001.1"/>
</dbReference>
<evidence type="ECO:0000256" key="6">
    <source>
        <dbReference type="ARBA" id="ARBA00022490"/>
    </source>
</evidence>
<dbReference type="Gene3D" id="3.30.420.10">
    <property type="entry name" value="Ribonuclease H-like superfamily/Ribonuclease H"/>
    <property type="match status" value="1"/>
</dbReference>
<evidence type="ECO:0000256" key="8">
    <source>
        <dbReference type="ARBA" id="ARBA00022723"/>
    </source>
</evidence>
<evidence type="ECO:0000256" key="3">
    <source>
        <dbReference type="ARBA" id="ARBA00004065"/>
    </source>
</evidence>
<sequence length="183" mass="20201">MLCGIDEAGRGCLAGPLVVAGCVLNTPIEGLADSKALSPKRRDILFAQITKSASFRIVWFSHTKVDTLGLSTCLHYALSRIKAHFNTHDILMDGNCTFGVEGIQTLVKADASIPEVSAASILAKVARDRYMLRMHTRFPQYGFDKHKGYGSAHHMERIQSLGPSPLQRHSFKIKSLRQPSFSF</sequence>
<gene>
    <name evidence="15" type="ORF">JWV37_00660</name>
</gene>
<evidence type="ECO:0000256" key="5">
    <source>
        <dbReference type="ARBA" id="ARBA00007383"/>
    </source>
</evidence>
<feature type="binding site" evidence="12">
    <location>
        <position position="7"/>
    </location>
    <ligand>
        <name>a divalent metal cation</name>
        <dbReference type="ChEBI" id="CHEBI:60240"/>
    </ligand>
</feature>
<dbReference type="InterPro" id="IPR022898">
    <property type="entry name" value="RNase_HII"/>
</dbReference>
<comment type="similarity">
    <text evidence="5 13">Belongs to the RNase HII family.</text>
</comment>
<protein>
    <recommendedName>
        <fullName evidence="13">Ribonuclease</fullName>
        <ecNumber evidence="13">3.1.26.4</ecNumber>
    </recommendedName>
</protein>
<feature type="binding site" evidence="12">
    <location>
        <position position="93"/>
    </location>
    <ligand>
        <name>a divalent metal cation</name>
        <dbReference type="ChEBI" id="CHEBI:60240"/>
    </ligand>
</feature>
<dbReference type="PANTHER" id="PTHR10954:SF18">
    <property type="entry name" value="RIBONUCLEASE HII"/>
    <property type="match status" value="1"/>
</dbReference>
<comment type="caution">
    <text evidence="15">The sequence shown here is derived from an EMBL/GenBank/DDBJ whole genome shotgun (WGS) entry which is preliminary data.</text>
</comment>
<dbReference type="InterPro" id="IPR036397">
    <property type="entry name" value="RNaseH_sf"/>
</dbReference>
<dbReference type="EMBL" id="JAFHKK010000001">
    <property type="protein sequence ID" value="MBN2963279.1"/>
    <property type="molecule type" value="Genomic_DNA"/>
</dbReference>
<reference evidence="15 16" key="3">
    <citation type="submission" date="2021-02" db="EMBL/GenBank/DDBJ databases">
        <authorList>
            <person name="Merkel A.Y."/>
        </authorList>
    </citation>
    <scope>NUCLEOTIDE SEQUENCE [LARGE SCALE GENOMIC DNA]</scope>
    <source>
        <strain evidence="15 16">T05b</strain>
    </source>
</reference>
<comment type="cofactor">
    <cofactor evidence="12">
        <name>Mn(2+)</name>
        <dbReference type="ChEBI" id="CHEBI:29035"/>
    </cofactor>
    <cofactor evidence="12">
        <name>Mg(2+)</name>
        <dbReference type="ChEBI" id="CHEBI:18420"/>
    </cofactor>
    <text evidence="12">Manganese or magnesium. Binds 1 divalent metal ion per monomer in the absence of substrate. May bind a second metal ion after substrate binding.</text>
</comment>
<evidence type="ECO:0000313" key="15">
    <source>
        <dbReference type="EMBL" id="MBN2963279.1"/>
    </source>
</evidence>
<keyword evidence="7 12" id="KW-0540">Nuclease</keyword>
<reference evidence="16" key="2">
    <citation type="submission" date="2021-02" db="EMBL/GenBank/DDBJ databases">
        <title>Sulfurospirillum tamanensis sp. nov.</title>
        <authorList>
            <person name="Merkel A.Y."/>
        </authorList>
    </citation>
    <scope>NUCLEOTIDE SEQUENCE [LARGE SCALE GENOMIC DNA]</scope>
    <source>
        <strain evidence="16">T05b</strain>
    </source>
</reference>
<dbReference type="Proteomes" id="UP000703590">
    <property type="component" value="Unassembled WGS sequence"/>
</dbReference>
<comment type="cofactor">
    <cofactor evidence="2">
        <name>Mg(2+)</name>
        <dbReference type="ChEBI" id="CHEBI:18420"/>
    </cofactor>
</comment>
<dbReference type="EC" id="3.1.26.4" evidence="13"/>
<evidence type="ECO:0000256" key="13">
    <source>
        <dbReference type="RuleBase" id="RU003515"/>
    </source>
</evidence>
<feature type="domain" description="RNase H type-2" evidence="14">
    <location>
        <begin position="1"/>
        <end position="183"/>
    </location>
</feature>
<dbReference type="GO" id="GO:0004523">
    <property type="term" value="F:RNA-DNA hybrid ribonuclease activity"/>
    <property type="evidence" value="ECO:0007669"/>
    <property type="project" value="UniProtKB-EC"/>
</dbReference>
<evidence type="ECO:0000256" key="10">
    <source>
        <dbReference type="ARBA" id="ARBA00022801"/>
    </source>
</evidence>
<feature type="binding site" evidence="12">
    <location>
        <position position="6"/>
    </location>
    <ligand>
        <name>a divalent metal cation</name>
        <dbReference type="ChEBI" id="CHEBI:60240"/>
    </ligand>
</feature>
<dbReference type="Pfam" id="PF01351">
    <property type="entry name" value="RNase_HII"/>
    <property type="match status" value="1"/>
</dbReference>
<evidence type="ECO:0000256" key="4">
    <source>
        <dbReference type="ARBA" id="ARBA00004496"/>
    </source>
</evidence>
<organism evidence="15 16">
    <name type="scientific">Sulfurospirillum tamanense</name>
    <dbReference type="NCBI Taxonomy" id="2813362"/>
    <lineage>
        <taxon>Bacteria</taxon>
        <taxon>Pseudomonadati</taxon>
        <taxon>Campylobacterota</taxon>
        <taxon>Epsilonproteobacteria</taxon>
        <taxon>Campylobacterales</taxon>
        <taxon>Sulfurospirillaceae</taxon>
        <taxon>Sulfurospirillum</taxon>
    </lineage>
</organism>